<feature type="signal peptide" evidence="1">
    <location>
        <begin position="1"/>
        <end position="19"/>
    </location>
</feature>
<gene>
    <name evidence="3" type="ORF">AWN68_08300</name>
</gene>
<evidence type="ECO:0000259" key="2">
    <source>
        <dbReference type="Pfam" id="PF04685"/>
    </source>
</evidence>
<dbReference type="PANTHER" id="PTHR12654">
    <property type="entry name" value="BILE ACID BETA-GLUCOSIDASE-RELATED"/>
    <property type="match status" value="1"/>
</dbReference>
<sequence length="612" mass="70105">MIRTVVFILLCLTTFTAFAQFPAYNDKLDETDGLPIANFAIAANISESGTLFNGIAANPGKLGQWLEYRGKAELSISYKNESFPLTSFEEIDNQRQFPISQISYENHKELPINMSLKSWAPAKLNDHFTTALPVVQTEITITNRTNKGQKITLSWELDSIFSKELKPTENGVYSPYISLMADVSSSFSQGSVNYAIELKAKESRTIRFAIATYDSLWLTAQKFKSANETSKFALANWSQLYQATLAFDTALPLTDDPELNDILRWYTVPAMILTKCTVNDEILTMGYRELNQRDSYWTSWLHLTMFKDAEKQMLLETIDAIKPNGKVPTTILPKIERLDDLDINAFFILRFFRYTEFHKDNNFNEKHWQSVKAAMDWLISRDQDKDGLPEQVSFWGDWKDVKGVAGRKYSPFSSLLYLSALKYCKTYAEKAEDQSAISIYNKAYDKAFELVNKPFEEGGLWADGFYQQQWNDNRSDGKILQDQAIGVFYDVVSPERANAIFETLNANNRTPYGIAETFPYYDSSYGYEPGEYHNGAVWPWLSFMDIWSRLKVGRKDEAIQLIKDIAKADLYTSGDYMPNEHINSLTGENLGFYIQGWNAALFGVFYFELKSK</sequence>
<dbReference type="InterPro" id="IPR006775">
    <property type="entry name" value="GH116_catalytic"/>
</dbReference>
<dbReference type="STRING" id="296218.AWN68_08300"/>
<evidence type="ECO:0000313" key="3">
    <source>
        <dbReference type="EMBL" id="KYG72698.1"/>
    </source>
</evidence>
<reference evidence="3 4" key="1">
    <citation type="submission" date="2016-01" db="EMBL/GenBank/DDBJ databases">
        <title>Genome sequencing of Roseivirga echinicomitans KMM 6058.</title>
        <authorList>
            <person name="Selvaratnam C."/>
            <person name="Thevarajoo S."/>
            <person name="Goh K.M."/>
            <person name="Ee R."/>
            <person name="Chan K.-G."/>
            <person name="Chong C.S."/>
        </authorList>
    </citation>
    <scope>NUCLEOTIDE SEQUENCE [LARGE SCALE GENOMIC DNA]</scope>
    <source>
        <strain evidence="3 4">KMM 6058</strain>
    </source>
</reference>
<dbReference type="SUPFAM" id="SSF48208">
    <property type="entry name" value="Six-hairpin glycosidases"/>
    <property type="match status" value="1"/>
</dbReference>
<dbReference type="OrthoDB" id="9761875at2"/>
<name>A0A150X1W6_9BACT</name>
<keyword evidence="4" id="KW-1185">Reference proteome</keyword>
<dbReference type="Pfam" id="PF04685">
    <property type="entry name" value="DUF608"/>
    <property type="match status" value="1"/>
</dbReference>
<dbReference type="PANTHER" id="PTHR12654:SF0">
    <property type="entry name" value="NON-LYSOSOMAL GLUCOSYLCERAMIDASE"/>
    <property type="match status" value="1"/>
</dbReference>
<dbReference type="AlphaFoldDB" id="A0A150X1W6"/>
<keyword evidence="1" id="KW-0732">Signal</keyword>
<dbReference type="Gene3D" id="1.50.10.10">
    <property type="match status" value="1"/>
</dbReference>
<evidence type="ECO:0000256" key="1">
    <source>
        <dbReference type="SAM" id="SignalP"/>
    </source>
</evidence>
<dbReference type="RefSeq" id="WP_068417092.1">
    <property type="nucleotide sequence ID" value="NZ_LRDB01000050.1"/>
</dbReference>
<proteinExistence type="predicted"/>
<dbReference type="InterPro" id="IPR008928">
    <property type="entry name" value="6-hairpin_glycosidase_sf"/>
</dbReference>
<feature type="domain" description="Glycosyl-hydrolase family 116 catalytic region" evidence="2">
    <location>
        <begin position="342"/>
        <end position="491"/>
    </location>
</feature>
<dbReference type="InterPro" id="IPR012341">
    <property type="entry name" value="6hp_glycosidase-like_sf"/>
</dbReference>
<dbReference type="Proteomes" id="UP000075615">
    <property type="component" value="Unassembled WGS sequence"/>
</dbReference>
<evidence type="ECO:0000313" key="4">
    <source>
        <dbReference type="Proteomes" id="UP000075615"/>
    </source>
</evidence>
<protein>
    <recommendedName>
        <fullName evidence="2">Glycosyl-hydrolase family 116 catalytic region domain-containing protein</fullName>
    </recommendedName>
</protein>
<feature type="chain" id="PRO_5007574054" description="Glycosyl-hydrolase family 116 catalytic region domain-containing protein" evidence="1">
    <location>
        <begin position="20"/>
        <end position="612"/>
    </location>
</feature>
<dbReference type="InterPro" id="IPR052566">
    <property type="entry name" value="Non-lysos_glucosylceramidase"/>
</dbReference>
<accession>A0A150X1W6</accession>
<dbReference type="GO" id="GO:0008422">
    <property type="term" value="F:beta-glucosidase activity"/>
    <property type="evidence" value="ECO:0007669"/>
    <property type="project" value="TreeGrafter"/>
</dbReference>
<dbReference type="EMBL" id="LRDB01000050">
    <property type="protein sequence ID" value="KYG72698.1"/>
    <property type="molecule type" value="Genomic_DNA"/>
</dbReference>
<comment type="caution">
    <text evidence="3">The sequence shown here is derived from an EMBL/GenBank/DDBJ whole genome shotgun (WGS) entry which is preliminary data.</text>
</comment>
<dbReference type="GO" id="GO:0005975">
    <property type="term" value="P:carbohydrate metabolic process"/>
    <property type="evidence" value="ECO:0007669"/>
    <property type="project" value="InterPro"/>
</dbReference>
<organism evidence="3 4">
    <name type="scientific">Roseivirga echinicomitans</name>
    <dbReference type="NCBI Taxonomy" id="296218"/>
    <lineage>
        <taxon>Bacteria</taxon>
        <taxon>Pseudomonadati</taxon>
        <taxon>Bacteroidota</taxon>
        <taxon>Cytophagia</taxon>
        <taxon>Cytophagales</taxon>
        <taxon>Roseivirgaceae</taxon>
        <taxon>Roseivirga</taxon>
    </lineage>
</organism>